<dbReference type="EMBL" id="CP027226">
    <property type="protein sequence ID" value="AVM42847.1"/>
    <property type="molecule type" value="Genomic_DNA"/>
</dbReference>
<dbReference type="Gene3D" id="1.10.260.40">
    <property type="entry name" value="lambda repressor-like DNA-binding domains"/>
    <property type="match status" value="1"/>
</dbReference>
<reference evidence="3" key="1">
    <citation type="submission" date="2018-02" db="EMBL/GenBank/DDBJ databases">
        <authorList>
            <person name="Holder M.E."/>
            <person name="Ajami N.J."/>
            <person name="Petrosino J.F."/>
        </authorList>
    </citation>
    <scope>NUCLEOTIDE SEQUENCE [LARGE SCALE GENOMIC DNA]</scope>
    <source>
        <strain evidence="3">CCUG 47711</strain>
    </source>
</reference>
<dbReference type="KEGG" id="fsa:C5Q98_06315"/>
<feature type="domain" description="HTH cro/C1-type" evidence="1">
    <location>
        <begin position="59"/>
        <end position="111"/>
    </location>
</feature>
<sequence length="119" mass="13712">MRRYREMNSNLTKEDYLKAAEIVANAKAQSLDYVIQILSYIIPLKVMIKVTNTLPASEIKRLVKMDKRSVDEIAKEVGVADSTVRRWMRGDRTPSREMLNKLLDVLDLVDLKVEGEDDE</sequence>
<dbReference type="AlphaFoldDB" id="A0A2S0KPA8"/>
<evidence type="ECO:0000313" key="3">
    <source>
        <dbReference type="Proteomes" id="UP000237947"/>
    </source>
</evidence>
<protein>
    <recommendedName>
        <fullName evidence="1">HTH cro/C1-type domain-containing protein</fullName>
    </recommendedName>
</protein>
<dbReference type="InterPro" id="IPR001387">
    <property type="entry name" value="Cro/C1-type_HTH"/>
</dbReference>
<keyword evidence="3" id="KW-1185">Reference proteome</keyword>
<accession>A0A2S0KPA8</accession>
<dbReference type="SUPFAM" id="SSF47413">
    <property type="entry name" value="lambda repressor-like DNA-binding domains"/>
    <property type="match status" value="1"/>
</dbReference>
<dbReference type="Pfam" id="PF01381">
    <property type="entry name" value="HTH_3"/>
    <property type="match status" value="1"/>
</dbReference>
<dbReference type="InterPro" id="IPR010982">
    <property type="entry name" value="Lambda_DNA-bd_dom_sf"/>
</dbReference>
<dbReference type="GO" id="GO:0003677">
    <property type="term" value="F:DNA binding"/>
    <property type="evidence" value="ECO:0007669"/>
    <property type="project" value="InterPro"/>
</dbReference>
<evidence type="ECO:0000313" key="2">
    <source>
        <dbReference type="EMBL" id="AVM42847.1"/>
    </source>
</evidence>
<gene>
    <name evidence="2" type="ORF">C5Q98_06315</name>
</gene>
<organism evidence="2 3">
    <name type="scientific">Fastidiosipila sanguinis</name>
    <dbReference type="NCBI Taxonomy" id="236753"/>
    <lineage>
        <taxon>Bacteria</taxon>
        <taxon>Bacillati</taxon>
        <taxon>Bacillota</taxon>
        <taxon>Clostridia</taxon>
        <taxon>Eubacteriales</taxon>
        <taxon>Oscillospiraceae</taxon>
        <taxon>Fastidiosipila</taxon>
    </lineage>
</organism>
<dbReference type="PROSITE" id="PS50943">
    <property type="entry name" value="HTH_CROC1"/>
    <property type="match status" value="1"/>
</dbReference>
<proteinExistence type="predicted"/>
<name>A0A2S0KPA8_9FIRM</name>
<dbReference type="Proteomes" id="UP000237947">
    <property type="component" value="Chromosome"/>
</dbReference>
<dbReference type="CDD" id="cd00093">
    <property type="entry name" value="HTH_XRE"/>
    <property type="match status" value="1"/>
</dbReference>
<dbReference type="SMART" id="SM00530">
    <property type="entry name" value="HTH_XRE"/>
    <property type="match status" value="1"/>
</dbReference>
<evidence type="ECO:0000259" key="1">
    <source>
        <dbReference type="PROSITE" id="PS50943"/>
    </source>
</evidence>